<reference evidence="6" key="1">
    <citation type="submission" date="2023-07" db="EMBL/GenBank/DDBJ databases">
        <authorList>
            <person name="Stuckert A."/>
        </authorList>
    </citation>
    <scope>NUCLEOTIDE SEQUENCE</scope>
</reference>
<keyword evidence="3 5" id="KW-0175">Coiled coil</keyword>
<dbReference type="PANTHER" id="PTHR44981">
    <property type="entry name" value="PERICENTRIN-LIKE PROTEIN, ISOFORM F"/>
    <property type="match status" value="1"/>
</dbReference>
<feature type="coiled-coil region" evidence="5">
    <location>
        <begin position="511"/>
        <end position="576"/>
    </location>
</feature>
<dbReference type="InterPro" id="IPR028745">
    <property type="entry name" value="AKAP9/Pericentrin"/>
</dbReference>
<gene>
    <name evidence="6" type="ORF">RIMI_LOCUS14987341</name>
</gene>
<keyword evidence="7" id="KW-1185">Reference proteome</keyword>
<dbReference type="Proteomes" id="UP001176940">
    <property type="component" value="Unassembled WGS sequence"/>
</dbReference>
<proteinExistence type="predicted"/>
<sequence>MQEVSHILRWAETNHSTISAVHIPEVENWAADFLSRQGLASGELELHPEVFRQICLRWGTLDVDLMASRLNAKVHNFIARSRDPQAIGVDALIFPWNQFQSHMCFLHFPYCRSQKIRSAIQESYRVRGTPIPAGIRAHSTRSMGASWAIRHQATAEQGLLWDVTWSCVPQCGEGEIGFYDKNRLSPDCETMTEHSLMSSDEGYDLSEYLCDSVLGSLEVGLENEEKIVRMGHRLRAAVERLLDMVTDSALKLEQTREMQKCFEDEFKSGNQDMAQVVTQNQELLKQLAKETEEKNQLQLELHKSQGLVDGFALEKATLEEALVSKESSEHRLAVELEKCREQVKILTQEPCVSGKEKEVLQRLQEVLSDSDIDAELLKETERLLKEELELHCQAKQDRSNLISQMKMLEMELEEQMSRNQELMRKTNIMTDLQQQIQSLEKQLKSQRQFMDEQAMEREHERDEFQQEIQKLEEQLKQAVKSHGDSKAHGIESLEARVKEKADDCKLLLQGREHLEQQITERNDEIDKMMIRIQELEQAVLSNADAAKKCSHLEAELQKMQKMEKEIMQDKEALEQQQFSNVLQISALQTKLDEARHRVPVEGDANRFLKQELQVEREALQRKEKEAESLVEQLEQFREELMNKTEEVFQLNMQLDVQRKQYERAVQQAQEEYLRLKASL</sequence>
<evidence type="ECO:0000256" key="3">
    <source>
        <dbReference type="ARBA" id="ARBA00023054"/>
    </source>
</evidence>
<evidence type="ECO:0000256" key="4">
    <source>
        <dbReference type="ARBA" id="ARBA00023212"/>
    </source>
</evidence>
<dbReference type="EMBL" id="CAUEEQ010039607">
    <property type="protein sequence ID" value="CAJ0955080.1"/>
    <property type="molecule type" value="Genomic_DNA"/>
</dbReference>
<dbReference type="PANTHER" id="PTHR44981:SF3">
    <property type="entry name" value="PERICENTRIN"/>
    <property type="match status" value="1"/>
</dbReference>
<evidence type="ECO:0000256" key="2">
    <source>
        <dbReference type="ARBA" id="ARBA00022490"/>
    </source>
</evidence>
<accession>A0ABN9LZK5</accession>
<evidence type="ECO:0000256" key="1">
    <source>
        <dbReference type="ARBA" id="ARBA00004300"/>
    </source>
</evidence>
<name>A0ABN9LZK5_9NEOB</name>
<comment type="caution">
    <text evidence="6">The sequence shown here is derived from an EMBL/GenBank/DDBJ whole genome shotgun (WGS) entry which is preliminary data.</text>
</comment>
<evidence type="ECO:0000313" key="6">
    <source>
        <dbReference type="EMBL" id="CAJ0955080.1"/>
    </source>
</evidence>
<feature type="coiled-coil region" evidence="5">
    <location>
        <begin position="605"/>
        <end position="678"/>
    </location>
</feature>
<comment type="subcellular location">
    <subcellularLocation>
        <location evidence="1">Cytoplasm</location>
        <location evidence="1">Cytoskeleton</location>
        <location evidence="1">Microtubule organizing center</location>
        <location evidence="1">Centrosome</location>
    </subcellularLocation>
</comment>
<evidence type="ECO:0000313" key="7">
    <source>
        <dbReference type="Proteomes" id="UP001176940"/>
    </source>
</evidence>
<protein>
    <submittedName>
        <fullName evidence="6">Uncharacterized protein</fullName>
    </submittedName>
</protein>
<organism evidence="6 7">
    <name type="scientific">Ranitomeya imitator</name>
    <name type="common">mimic poison frog</name>
    <dbReference type="NCBI Taxonomy" id="111125"/>
    <lineage>
        <taxon>Eukaryota</taxon>
        <taxon>Metazoa</taxon>
        <taxon>Chordata</taxon>
        <taxon>Craniata</taxon>
        <taxon>Vertebrata</taxon>
        <taxon>Euteleostomi</taxon>
        <taxon>Amphibia</taxon>
        <taxon>Batrachia</taxon>
        <taxon>Anura</taxon>
        <taxon>Neobatrachia</taxon>
        <taxon>Hyloidea</taxon>
        <taxon>Dendrobatidae</taxon>
        <taxon>Dendrobatinae</taxon>
        <taxon>Ranitomeya</taxon>
    </lineage>
</organism>
<keyword evidence="2" id="KW-0963">Cytoplasm</keyword>
<keyword evidence="4" id="KW-0206">Cytoskeleton</keyword>
<evidence type="ECO:0000256" key="5">
    <source>
        <dbReference type="SAM" id="Coils"/>
    </source>
</evidence>
<feature type="coiled-coil region" evidence="5">
    <location>
        <begin position="398"/>
        <end position="481"/>
    </location>
</feature>
<feature type="coiled-coil region" evidence="5">
    <location>
        <begin position="273"/>
        <end position="307"/>
    </location>
</feature>